<proteinExistence type="predicted"/>
<keyword evidence="2" id="KW-0663">Pyridoxal phosphate</keyword>
<gene>
    <name evidence="5" type="ORF">K1W68_07790</name>
</gene>
<dbReference type="InterPro" id="IPR050147">
    <property type="entry name" value="Ser/Thr_Dehydratase"/>
</dbReference>
<dbReference type="RefSeq" id="WP_247066890.1">
    <property type="nucleotide sequence ID" value="NZ_CP094848.1"/>
</dbReference>
<name>A0AAW5ESR9_NOVHA</name>
<dbReference type="EMBL" id="JAIBCX010000016">
    <property type="protein sequence ID" value="MCJ8353888.1"/>
    <property type="molecule type" value="Genomic_DNA"/>
</dbReference>
<evidence type="ECO:0000256" key="2">
    <source>
        <dbReference type="ARBA" id="ARBA00022898"/>
    </source>
</evidence>
<keyword evidence="3" id="KW-0456">Lyase</keyword>
<dbReference type="GO" id="GO:0003941">
    <property type="term" value="F:L-serine ammonia-lyase activity"/>
    <property type="evidence" value="ECO:0007669"/>
    <property type="project" value="TreeGrafter"/>
</dbReference>
<sequence>MPDTYATGLRCLRCGTPYPLRDRLDGCTRCTGSLAAGLEVTYDPALTAPRPCTPQGRGLWRYGPMLPVAAQQAVTLGEGGTPLLALDRTAEALGLATLLLKDETRNPTGSFKDRLACVGVSYARASGRSVIVSSSSGNAGASAAAYAARAGMPCVIFTTPDAPRNMMTQMRALGGIVLVTAHADDRLALLRQGVTRMGWFAISPFCMPVTGSNPIAIEGYKSIAYEIAEDMGWDIPEWVVLPVCYGDALSMIWRGFKEMLEMGWTRRLPRMVAAESSGSLCHAMETGAQYTTATRQNRRSIATSIGTDRGTFQSLHTLRQSQGIAVKVEDSSMLQWQDRISQTEGSWLEISSAAAFSAVENLVRAGTISAHDRVVVLGTASGMKTPSPPPIAMLDSAILDDALDTARDVYGVDLASLHTGHGA</sequence>
<dbReference type="Pfam" id="PF00291">
    <property type="entry name" value="PALP"/>
    <property type="match status" value="1"/>
</dbReference>
<dbReference type="PANTHER" id="PTHR48078">
    <property type="entry name" value="THREONINE DEHYDRATASE, MITOCHONDRIAL-RELATED"/>
    <property type="match status" value="1"/>
</dbReference>
<protein>
    <submittedName>
        <fullName evidence="5">Pyridoxal-phosphate dependent enzyme</fullName>
    </submittedName>
</protein>
<dbReference type="GO" id="GO:0006565">
    <property type="term" value="P:L-serine catabolic process"/>
    <property type="evidence" value="ECO:0007669"/>
    <property type="project" value="TreeGrafter"/>
</dbReference>
<comment type="cofactor">
    <cofactor evidence="1">
        <name>pyridoxal 5'-phosphate</name>
        <dbReference type="ChEBI" id="CHEBI:597326"/>
    </cofactor>
</comment>
<dbReference type="GO" id="GO:0006567">
    <property type="term" value="P:L-threonine catabolic process"/>
    <property type="evidence" value="ECO:0007669"/>
    <property type="project" value="TreeGrafter"/>
</dbReference>
<evidence type="ECO:0000313" key="5">
    <source>
        <dbReference type="EMBL" id="MCJ8353888.1"/>
    </source>
</evidence>
<evidence type="ECO:0000313" key="6">
    <source>
        <dbReference type="Proteomes" id="UP001202887"/>
    </source>
</evidence>
<dbReference type="GO" id="GO:0004794">
    <property type="term" value="F:threonine deaminase activity"/>
    <property type="evidence" value="ECO:0007669"/>
    <property type="project" value="TreeGrafter"/>
</dbReference>
<reference evidence="5" key="2">
    <citation type="submission" date="2022-03" db="EMBL/GenBank/DDBJ databases">
        <authorList>
            <person name="Ryngajllo M."/>
            <person name="Jacek P."/>
            <person name="Kubiak K."/>
        </authorList>
    </citation>
    <scope>NUCLEOTIDE SEQUENCE</scope>
    <source>
        <strain evidence="5">SI1</strain>
    </source>
</reference>
<dbReference type="InterPro" id="IPR001926">
    <property type="entry name" value="TrpB-like_PALP"/>
</dbReference>
<dbReference type="Gene3D" id="3.40.50.1100">
    <property type="match status" value="2"/>
</dbReference>
<dbReference type="GO" id="GO:0009097">
    <property type="term" value="P:isoleucine biosynthetic process"/>
    <property type="evidence" value="ECO:0007669"/>
    <property type="project" value="TreeGrafter"/>
</dbReference>
<evidence type="ECO:0000256" key="3">
    <source>
        <dbReference type="ARBA" id="ARBA00023239"/>
    </source>
</evidence>
<evidence type="ECO:0000256" key="1">
    <source>
        <dbReference type="ARBA" id="ARBA00001933"/>
    </source>
</evidence>
<organism evidence="5 6">
    <name type="scientific">Novacetimonas hansenii</name>
    <name type="common">Komagataeibacter hansenii</name>
    <dbReference type="NCBI Taxonomy" id="436"/>
    <lineage>
        <taxon>Bacteria</taxon>
        <taxon>Pseudomonadati</taxon>
        <taxon>Pseudomonadota</taxon>
        <taxon>Alphaproteobacteria</taxon>
        <taxon>Acetobacterales</taxon>
        <taxon>Acetobacteraceae</taxon>
        <taxon>Novacetimonas</taxon>
    </lineage>
</organism>
<accession>A0AAW5ESR9</accession>
<dbReference type="AlphaFoldDB" id="A0AAW5ESR9"/>
<dbReference type="Proteomes" id="UP001202887">
    <property type="component" value="Unassembled WGS sequence"/>
</dbReference>
<dbReference type="InterPro" id="IPR036052">
    <property type="entry name" value="TrpB-like_PALP_sf"/>
</dbReference>
<reference evidence="5" key="1">
    <citation type="journal article" date="2021" name="Polymers (Basel)">
        <title>Highly Stretchable Bacterial Cellulose Produced by Komagataeibacter hansenii SI1.</title>
        <authorList>
            <person name="Cielecka I."/>
            <person name="Ryngajllo M."/>
            <person name="Maniukiewicz W."/>
            <person name="Bielecki S."/>
        </authorList>
    </citation>
    <scope>NUCLEOTIDE SEQUENCE</scope>
    <source>
        <strain evidence="5">SI1</strain>
    </source>
</reference>
<feature type="domain" description="Tryptophan synthase beta chain-like PALP" evidence="4">
    <location>
        <begin position="74"/>
        <end position="377"/>
    </location>
</feature>
<dbReference type="SUPFAM" id="SSF53686">
    <property type="entry name" value="Tryptophan synthase beta subunit-like PLP-dependent enzymes"/>
    <property type="match status" value="1"/>
</dbReference>
<evidence type="ECO:0000259" key="4">
    <source>
        <dbReference type="Pfam" id="PF00291"/>
    </source>
</evidence>
<comment type="caution">
    <text evidence="5">The sequence shown here is derived from an EMBL/GenBank/DDBJ whole genome shotgun (WGS) entry which is preliminary data.</text>
</comment>
<dbReference type="PANTHER" id="PTHR48078:SF6">
    <property type="entry name" value="L-THREONINE DEHYDRATASE CATABOLIC TDCB"/>
    <property type="match status" value="1"/>
</dbReference>